<accession>A0A655XKB5</accession>
<name>A0A655XKB5_VIBCL</name>
<sequence length="115" mass="13313">MLPFGTHFNSHAIQDQFLLWHGQRKGDSKCPRGRVWLSGEFFDTCGINLTTWDTHHGFYLRQLAGRRLCRIQAIRQLNQNFNAIDIVNIDDLLANLNTFKLLSADTRDDAIHWCA</sequence>
<dbReference type="Proteomes" id="UP000041770">
    <property type="component" value="Unassembled WGS sequence"/>
</dbReference>
<proteinExistence type="predicted"/>
<dbReference type="AlphaFoldDB" id="A0A655XKB5"/>
<reference evidence="3 4" key="1">
    <citation type="submission" date="2015-07" db="EMBL/GenBank/DDBJ databases">
        <authorList>
            <consortium name="Pathogen Informatics"/>
        </authorList>
    </citation>
    <scope>NUCLEOTIDE SEQUENCE [LARGE SCALE GENOMIC DNA]</scope>
    <source>
        <strain evidence="2 3">A316</strain>
        <strain evidence="1 4">A51</strain>
    </source>
</reference>
<evidence type="ECO:0000313" key="2">
    <source>
        <dbReference type="EMBL" id="CSC14875.1"/>
    </source>
</evidence>
<dbReference type="Proteomes" id="UP000044806">
    <property type="component" value="Unassembled WGS sequence"/>
</dbReference>
<dbReference type="EMBL" id="CWOW01000006">
    <property type="protein sequence ID" value="CSA38221.1"/>
    <property type="molecule type" value="Genomic_DNA"/>
</dbReference>
<evidence type="ECO:0000313" key="4">
    <source>
        <dbReference type="Proteomes" id="UP000044806"/>
    </source>
</evidence>
<organism evidence="2 3">
    <name type="scientific">Vibrio cholerae</name>
    <dbReference type="NCBI Taxonomy" id="666"/>
    <lineage>
        <taxon>Bacteria</taxon>
        <taxon>Pseudomonadati</taxon>
        <taxon>Pseudomonadota</taxon>
        <taxon>Gammaproteobacteria</taxon>
        <taxon>Vibrionales</taxon>
        <taxon>Vibrionaceae</taxon>
        <taxon>Vibrio</taxon>
    </lineage>
</organism>
<protein>
    <submittedName>
        <fullName evidence="2">Uncharacterized protein</fullName>
    </submittedName>
</protein>
<gene>
    <name evidence="1" type="ORF">ERS013165_01436</name>
    <name evidence="2" type="ORF">ERS013200_00677</name>
</gene>
<dbReference type="EMBL" id="CWQY01000003">
    <property type="protein sequence ID" value="CSC14875.1"/>
    <property type="molecule type" value="Genomic_DNA"/>
</dbReference>
<evidence type="ECO:0000313" key="1">
    <source>
        <dbReference type="EMBL" id="CSA38221.1"/>
    </source>
</evidence>
<evidence type="ECO:0000313" key="3">
    <source>
        <dbReference type="Proteomes" id="UP000041770"/>
    </source>
</evidence>